<proteinExistence type="predicted"/>
<evidence type="ECO:0000313" key="2">
    <source>
        <dbReference type="EMBL" id="QJI00778.1"/>
    </source>
</evidence>
<protein>
    <submittedName>
        <fullName evidence="1">Uncharacterized protein</fullName>
    </submittedName>
</protein>
<evidence type="ECO:0000313" key="1">
    <source>
        <dbReference type="EMBL" id="QJA51186.1"/>
    </source>
</evidence>
<gene>
    <name evidence="1" type="ORF">TM448A02008_0007</name>
    <name evidence="2" type="ORF">TM448B02110_0007</name>
</gene>
<reference evidence="1" key="1">
    <citation type="submission" date="2020-03" db="EMBL/GenBank/DDBJ databases">
        <title>The deep terrestrial virosphere.</title>
        <authorList>
            <person name="Holmfeldt K."/>
            <person name="Nilsson E."/>
            <person name="Simone D."/>
            <person name="Lopez-Fernandez M."/>
            <person name="Wu X."/>
            <person name="de Brujin I."/>
            <person name="Lundin D."/>
            <person name="Andersson A."/>
            <person name="Bertilsson S."/>
            <person name="Dopson M."/>
        </authorList>
    </citation>
    <scope>NUCLEOTIDE SEQUENCE</scope>
    <source>
        <strain evidence="1">TM448A02008</strain>
        <strain evidence="2">TM448B02110</strain>
    </source>
</reference>
<organism evidence="1">
    <name type="scientific">viral metagenome</name>
    <dbReference type="NCBI Taxonomy" id="1070528"/>
    <lineage>
        <taxon>unclassified sequences</taxon>
        <taxon>metagenomes</taxon>
        <taxon>organismal metagenomes</taxon>
    </lineage>
</organism>
<sequence length="73" mass="8489">MPLRGKAKRDYQREYMRKVRGLTNEPTSNLNVRPDVQLSVIPNTRYTLPHFGEVKSRHYARLFFDSIGANHGS</sequence>
<dbReference type="EMBL" id="MT144875">
    <property type="protein sequence ID" value="QJI00778.1"/>
    <property type="molecule type" value="Genomic_DNA"/>
</dbReference>
<dbReference type="EMBL" id="MT144243">
    <property type="protein sequence ID" value="QJA51186.1"/>
    <property type="molecule type" value="Genomic_DNA"/>
</dbReference>
<name>A0A6H1ZTC1_9ZZZZ</name>
<accession>A0A6H1ZTC1</accession>
<dbReference type="AlphaFoldDB" id="A0A6H1ZTC1"/>